<name>Q0A9W3_ALKEH</name>
<organism evidence="3 4">
    <name type="scientific">Alkalilimnicola ehrlichii (strain ATCC BAA-1101 / DSM 17681 / MLHE-1)</name>
    <dbReference type="NCBI Taxonomy" id="187272"/>
    <lineage>
        <taxon>Bacteria</taxon>
        <taxon>Pseudomonadati</taxon>
        <taxon>Pseudomonadota</taxon>
        <taxon>Gammaproteobacteria</taxon>
        <taxon>Chromatiales</taxon>
        <taxon>Ectothiorhodospiraceae</taxon>
        <taxon>Alkalilimnicola</taxon>
    </lineage>
</organism>
<feature type="transmembrane region" description="Helical" evidence="2">
    <location>
        <begin position="6"/>
        <end position="39"/>
    </location>
</feature>
<protein>
    <recommendedName>
        <fullName evidence="1">Inner membrane protein</fullName>
    </recommendedName>
</protein>
<dbReference type="OrthoDB" id="9816293at2"/>
<dbReference type="RefSeq" id="WP_011628769.1">
    <property type="nucleotide sequence ID" value="NC_008340.1"/>
</dbReference>
<keyword evidence="2" id="KW-0812">Transmembrane</keyword>
<keyword evidence="1 2" id="KW-0472">Membrane</keyword>
<keyword evidence="1" id="KW-1003">Cell membrane</keyword>
<evidence type="ECO:0000313" key="4">
    <source>
        <dbReference type="Proteomes" id="UP000001962"/>
    </source>
</evidence>
<keyword evidence="4" id="KW-1185">Reference proteome</keyword>
<feature type="transmembrane region" description="Helical" evidence="2">
    <location>
        <begin position="98"/>
        <end position="117"/>
    </location>
</feature>
<accession>Q0A9W3</accession>
<dbReference type="eggNOG" id="COG2832">
    <property type="taxonomic scope" value="Bacteria"/>
</dbReference>
<dbReference type="PANTHER" id="PTHR35813:SF1">
    <property type="entry name" value="INNER MEMBRANE PROTEIN YBAN"/>
    <property type="match status" value="1"/>
</dbReference>
<dbReference type="PANTHER" id="PTHR35813">
    <property type="entry name" value="INNER MEMBRANE PROTEIN YBAN"/>
    <property type="match status" value="1"/>
</dbReference>
<dbReference type="GO" id="GO:0005886">
    <property type="term" value="C:plasma membrane"/>
    <property type="evidence" value="ECO:0007669"/>
    <property type="project" value="UniProtKB-SubCell"/>
</dbReference>
<dbReference type="Pfam" id="PF04304">
    <property type="entry name" value="DUF454"/>
    <property type="match status" value="1"/>
</dbReference>
<reference evidence="4" key="1">
    <citation type="submission" date="2006-08" db="EMBL/GenBank/DDBJ databases">
        <title>Complete sequence of Alkalilimnicola ehrilichei MLHE-1.</title>
        <authorList>
            <person name="Copeland A."/>
            <person name="Lucas S."/>
            <person name="Lapidus A."/>
            <person name="Barry K."/>
            <person name="Detter J.C."/>
            <person name="Glavina del Rio T."/>
            <person name="Hammon N."/>
            <person name="Israni S."/>
            <person name="Dalin E."/>
            <person name="Tice H."/>
            <person name="Pitluck S."/>
            <person name="Sims D."/>
            <person name="Brettin T."/>
            <person name="Bruce D."/>
            <person name="Han C."/>
            <person name="Tapia R."/>
            <person name="Gilna P."/>
            <person name="Schmutz J."/>
            <person name="Larimer F."/>
            <person name="Land M."/>
            <person name="Hauser L."/>
            <person name="Kyrpides N."/>
            <person name="Mikhailova N."/>
            <person name="Oremland R.S."/>
            <person name="Hoeft S.E."/>
            <person name="Switzer-Blum J."/>
            <person name="Kulp T."/>
            <person name="King G."/>
            <person name="Tabita R."/>
            <person name="Witte B."/>
            <person name="Santini J.M."/>
            <person name="Basu P."/>
            <person name="Hollibaugh J.T."/>
            <person name="Xie G."/>
            <person name="Stolz J.F."/>
            <person name="Richardson P."/>
        </authorList>
    </citation>
    <scope>NUCLEOTIDE SEQUENCE [LARGE SCALE GENOMIC DNA]</scope>
    <source>
        <strain evidence="4">ATCC BAA-1101 / DSM 17681 / MLHE-1</strain>
    </source>
</reference>
<dbReference type="KEGG" id="aeh:Mlg_1021"/>
<dbReference type="Proteomes" id="UP000001962">
    <property type="component" value="Chromosome"/>
</dbReference>
<feature type="transmembrane region" description="Helical" evidence="2">
    <location>
        <begin position="74"/>
        <end position="92"/>
    </location>
</feature>
<evidence type="ECO:0000313" key="3">
    <source>
        <dbReference type="EMBL" id="ABI56374.1"/>
    </source>
</evidence>
<keyword evidence="2" id="KW-1133">Transmembrane helix</keyword>
<gene>
    <name evidence="3" type="ordered locus">Mlg_1021</name>
</gene>
<evidence type="ECO:0000256" key="1">
    <source>
        <dbReference type="PIRNR" id="PIRNR016789"/>
    </source>
</evidence>
<evidence type="ECO:0000256" key="2">
    <source>
        <dbReference type="SAM" id="Phobius"/>
    </source>
</evidence>
<dbReference type="PIRSF" id="PIRSF016789">
    <property type="entry name" value="DUF454"/>
    <property type="match status" value="1"/>
</dbReference>
<dbReference type="AlphaFoldDB" id="Q0A9W3"/>
<dbReference type="InterPro" id="IPR007401">
    <property type="entry name" value="DUF454"/>
</dbReference>
<sequence length="118" mass="12824">MVLFWRSLGILCVAIGSVGVVVPLLPTTPFLLLAAWAFAKGSERWRAWLLDHPRLGPCIRAWQTERAIPYRAKVLAVASLLLSLLIALWLALPPVALGLQATALVLVSAFILTRPTAC</sequence>
<comment type="subcellular location">
    <subcellularLocation>
        <location evidence="1">Cell inner membrane</location>
        <topology evidence="1">Multi-pass membrane protein</topology>
    </subcellularLocation>
</comment>
<dbReference type="HOGENOM" id="CLU_113299_0_1_6"/>
<keyword evidence="1" id="KW-0997">Cell inner membrane</keyword>
<proteinExistence type="predicted"/>
<dbReference type="EMBL" id="CP000453">
    <property type="protein sequence ID" value="ABI56374.1"/>
    <property type="molecule type" value="Genomic_DNA"/>
</dbReference>